<gene>
    <name evidence="1" type="ORF">Fsol_00594</name>
</gene>
<protein>
    <submittedName>
        <fullName evidence="1">Uncharacterized protein</fullName>
    </submittedName>
</protein>
<accession>A0A2U8BSR0</accession>
<name>A0A2U8BSR0_9RICK</name>
<evidence type="ECO:0000313" key="1">
    <source>
        <dbReference type="EMBL" id="AWD33379.1"/>
    </source>
</evidence>
<dbReference type="EMBL" id="CP025989">
    <property type="protein sequence ID" value="AWD33379.1"/>
    <property type="molecule type" value="Genomic_DNA"/>
</dbReference>
<dbReference type="KEGG" id="fso:Fsol_00594"/>
<dbReference type="Proteomes" id="UP000244519">
    <property type="component" value="Chromosome"/>
</dbReference>
<dbReference type="RefSeq" id="WP_108673392.1">
    <property type="nucleotide sequence ID" value="NZ_CP025989.1"/>
</dbReference>
<sequence length="163" mass="18619">MRYLLIIALLAIFRQGSALEEQQYDDITPKLVENTEAVNSDTVSEIVNKIPKVQSVQEKKTITHNTAQFTILDVNYGSHVTKSLHIDEVITVDKLRFTLLNPCLQVCNNCATNIPSIFNTYFVLLKVEDETETQYTEYLDSMHLKILFIPKYGISIMLDKCLS</sequence>
<keyword evidence="2" id="KW-1185">Reference proteome</keyword>
<proteinExistence type="predicted"/>
<reference evidence="1 2" key="1">
    <citation type="journal article" date="2018" name="Genome Biol. Evol.">
        <title>The Genome Sequence of "Candidatus Fokinia solitaria": Insights on Reductive Evolution in Rickettsiales.</title>
        <authorList>
            <person name="Floriano A.M."/>
            <person name="Castelli M."/>
            <person name="Krenek S."/>
            <person name="Berendonk T.U."/>
            <person name="Bazzocchi C."/>
            <person name="Petroni G."/>
            <person name="Sassera D."/>
        </authorList>
    </citation>
    <scope>NUCLEOTIDE SEQUENCE [LARGE SCALE GENOMIC DNA]</scope>
    <source>
        <strain evidence="1">Rio ETE_ALG 3VII</strain>
    </source>
</reference>
<organism evidence="1 2">
    <name type="scientific">Candidatus Fokinia solitaria</name>
    <dbReference type="NCBI Taxonomy" id="1802984"/>
    <lineage>
        <taxon>Bacteria</taxon>
        <taxon>Pseudomonadati</taxon>
        <taxon>Pseudomonadota</taxon>
        <taxon>Alphaproteobacteria</taxon>
        <taxon>Rickettsiales</taxon>
        <taxon>Candidatus Midichloriaceae</taxon>
        <taxon>Candidatus Fokinia</taxon>
    </lineage>
</organism>
<dbReference type="AlphaFoldDB" id="A0A2U8BSR0"/>
<evidence type="ECO:0000313" key="2">
    <source>
        <dbReference type="Proteomes" id="UP000244519"/>
    </source>
</evidence>